<evidence type="ECO:0000313" key="8">
    <source>
        <dbReference type="Proteomes" id="UP000287177"/>
    </source>
</evidence>
<dbReference type="GO" id="GO:0005992">
    <property type="term" value="P:trehalose biosynthetic process"/>
    <property type="evidence" value="ECO:0007669"/>
    <property type="project" value="UniProtKB-UniPathway"/>
</dbReference>
<dbReference type="PANTHER" id="PTHR43768:SF3">
    <property type="entry name" value="TREHALOSE 6-PHOSPHATE PHOSPHATASE"/>
    <property type="match status" value="1"/>
</dbReference>
<dbReference type="SUPFAM" id="SSF56784">
    <property type="entry name" value="HAD-like"/>
    <property type="match status" value="1"/>
</dbReference>
<dbReference type="NCBIfam" id="TIGR00685">
    <property type="entry name" value="T6PP"/>
    <property type="match status" value="1"/>
</dbReference>
<evidence type="ECO:0000256" key="6">
    <source>
        <dbReference type="RuleBase" id="RU361117"/>
    </source>
</evidence>
<organism evidence="7 8">
    <name type="scientific">Mycolicibacterium elephantis DSM 44368</name>
    <dbReference type="NCBI Taxonomy" id="1335622"/>
    <lineage>
        <taxon>Bacteria</taxon>
        <taxon>Bacillati</taxon>
        <taxon>Actinomycetota</taxon>
        <taxon>Actinomycetes</taxon>
        <taxon>Mycobacteriales</taxon>
        <taxon>Mycobacteriaceae</taxon>
        <taxon>Mycolicibacterium</taxon>
    </lineage>
</organism>
<keyword evidence="6" id="KW-0479">Metal-binding</keyword>
<evidence type="ECO:0000256" key="1">
    <source>
        <dbReference type="ARBA" id="ARBA00000500"/>
    </source>
</evidence>
<dbReference type="UniPathway" id="UPA00299"/>
<comment type="caution">
    <text evidence="7">The sequence shown here is derived from an EMBL/GenBank/DDBJ whole genome shotgun (WGS) entry which is preliminary data.</text>
</comment>
<gene>
    <name evidence="7" type="ORF">MELE44368_16160</name>
</gene>
<dbReference type="GO" id="GO:0046872">
    <property type="term" value="F:metal ion binding"/>
    <property type="evidence" value="ECO:0007669"/>
    <property type="project" value="UniProtKB-KW"/>
</dbReference>
<evidence type="ECO:0000256" key="4">
    <source>
        <dbReference type="ARBA" id="ARBA00022801"/>
    </source>
</evidence>
<sequence length="268" mass="28192">MLPADLQRALTSVAAAPRLLVASDFDGTMAPIVANPADARPLAAAAEALGQLAELPDTAAALISGRALEVLRSLSGFPEPPPRLHLVGSHGAEFTSGFTNDIDRELLDRITAELRAIAADHPGVTVETKPASVALHVRNASAADGEAALTKARAAAEAWDVQLTEGKAVLEFAVIQTDKGLALDVLREQENASAVVFFGDDVTDEKAFRRLRGDADVTVKVGPGESLAQYRVDAPEDVAEALQYLLEARRRGAGAASAQRDKRAGKFE</sequence>
<protein>
    <recommendedName>
        <fullName evidence="6">Trehalose 6-phosphate phosphatase</fullName>
        <ecNumber evidence="6">3.1.3.12</ecNumber>
    </recommendedName>
</protein>
<dbReference type="InterPro" id="IPR023214">
    <property type="entry name" value="HAD_sf"/>
</dbReference>
<proteinExistence type="inferred from homology"/>
<dbReference type="Gene3D" id="3.40.50.1000">
    <property type="entry name" value="HAD superfamily/HAD-like"/>
    <property type="match status" value="1"/>
</dbReference>
<evidence type="ECO:0000256" key="2">
    <source>
        <dbReference type="ARBA" id="ARBA00005199"/>
    </source>
</evidence>
<keyword evidence="6" id="KW-0460">Magnesium</keyword>
<accession>A0A439DWK8</accession>
<keyword evidence="8" id="KW-1185">Reference proteome</keyword>
<comment type="similarity">
    <text evidence="3 6">Belongs to the trehalose phosphatase family.</text>
</comment>
<comment type="function">
    <text evidence="5 6">Removes the phosphate from trehalose 6-phosphate to produce free trehalose.</text>
</comment>
<dbReference type="InterPro" id="IPR003337">
    <property type="entry name" value="Trehalose_PPase"/>
</dbReference>
<dbReference type="EC" id="3.1.3.12" evidence="6"/>
<dbReference type="Proteomes" id="UP000287177">
    <property type="component" value="Unassembled WGS sequence"/>
</dbReference>
<dbReference type="PANTHER" id="PTHR43768">
    <property type="entry name" value="TREHALOSE 6-PHOSPHATE PHOSPHATASE"/>
    <property type="match status" value="1"/>
</dbReference>
<dbReference type="AlphaFoldDB" id="A0A439DWK8"/>
<dbReference type="EMBL" id="ATDN01000009">
    <property type="protein sequence ID" value="RWA21605.1"/>
    <property type="molecule type" value="Genomic_DNA"/>
</dbReference>
<dbReference type="InterPro" id="IPR044651">
    <property type="entry name" value="OTSB-like"/>
</dbReference>
<name>A0A439DWK8_9MYCO</name>
<comment type="catalytic activity">
    <reaction evidence="1 6">
        <text>alpha,alpha-trehalose 6-phosphate + H2O = alpha,alpha-trehalose + phosphate</text>
        <dbReference type="Rhea" id="RHEA:23420"/>
        <dbReference type="ChEBI" id="CHEBI:15377"/>
        <dbReference type="ChEBI" id="CHEBI:16551"/>
        <dbReference type="ChEBI" id="CHEBI:43474"/>
        <dbReference type="ChEBI" id="CHEBI:58429"/>
        <dbReference type="EC" id="3.1.3.12"/>
    </reaction>
</comment>
<evidence type="ECO:0000256" key="5">
    <source>
        <dbReference type="ARBA" id="ARBA00024179"/>
    </source>
</evidence>
<keyword evidence="4 6" id="KW-0378">Hydrolase</keyword>
<evidence type="ECO:0000256" key="3">
    <source>
        <dbReference type="ARBA" id="ARBA00008770"/>
    </source>
</evidence>
<dbReference type="InterPro" id="IPR006379">
    <property type="entry name" value="HAD-SF_hydro_IIB"/>
</dbReference>
<dbReference type="InterPro" id="IPR036412">
    <property type="entry name" value="HAD-like_sf"/>
</dbReference>
<comment type="cofactor">
    <cofactor evidence="6">
        <name>Mg(2+)</name>
        <dbReference type="ChEBI" id="CHEBI:18420"/>
    </cofactor>
</comment>
<reference evidence="7 8" key="1">
    <citation type="submission" date="2013-06" db="EMBL/GenBank/DDBJ databases">
        <title>The draft sequence of the Mycobacterium elephantis genome.</title>
        <authorList>
            <person name="Pettersson F.B."/>
            <person name="Das S."/>
            <person name="Dasgupta S."/>
            <person name="Bhattacharya A."/>
            <person name="Kirsebom L.A."/>
        </authorList>
    </citation>
    <scope>NUCLEOTIDE SEQUENCE [LARGE SCALE GENOMIC DNA]</scope>
    <source>
        <strain evidence="7 8">DSM 44368</strain>
    </source>
</reference>
<dbReference type="Pfam" id="PF02358">
    <property type="entry name" value="Trehalose_PPase"/>
    <property type="match status" value="1"/>
</dbReference>
<dbReference type="Gene3D" id="3.30.70.1020">
    <property type="entry name" value="Trehalose-6-phosphate phosphatase related protein, domain 2"/>
    <property type="match status" value="1"/>
</dbReference>
<dbReference type="GO" id="GO:0004805">
    <property type="term" value="F:trehalose-phosphatase activity"/>
    <property type="evidence" value="ECO:0007669"/>
    <property type="project" value="UniProtKB-EC"/>
</dbReference>
<dbReference type="NCBIfam" id="TIGR01484">
    <property type="entry name" value="HAD-SF-IIB"/>
    <property type="match status" value="1"/>
</dbReference>
<dbReference type="RefSeq" id="WP_128108059.1">
    <property type="nucleotide sequence ID" value="NZ_ATDN01000009.1"/>
</dbReference>
<comment type="pathway">
    <text evidence="2 6">Glycan biosynthesis; trehalose biosynthesis.</text>
</comment>
<evidence type="ECO:0000313" key="7">
    <source>
        <dbReference type="EMBL" id="RWA21605.1"/>
    </source>
</evidence>